<organism evidence="7 8">
    <name type="scientific">Globodera pallida</name>
    <name type="common">Potato cyst nematode worm</name>
    <name type="synonym">Heterodera pallida</name>
    <dbReference type="NCBI Taxonomy" id="36090"/>
    <lineage>
        <taxon>Eukaryota</taxon>
        <taxon>Metazoa</taxon>
        <taxon>Ecdysozoa</taxon>
        <taxon>Nematoda</taxon>
        <taxon>Chromadorea</taxon>
        <taxon>Rhabditida</taxon>
        <taxon>Tylenchina</taxon>
        <taxon>Tylenchomorpha</taxon>
        <taxon>Tylenchoidea</taxon>
        <taxon>Heteroderidae</taxon>
        <taxon>Heteroderinae</taxon>
        <taxon>Globodera</taxon>
    </lineage>
</organism>
<evidence type="ECO:0000313" key="7">
    <source>
        <dbReference type="Proteomes" id="UP000050741"/>
    </source>
</evidence>
<dbReference type="PROSITE" id="PS50127">
    <property type="entry name" value="UBC_2"/>
    <property type="match status" value="1"/>
</dbReference>
<evidence type="ECO:0000256" key="5">
    <source>
        <dbReference type="SAM" id="MobiDB-lite"/>
    </source>
</evidence>
<dbReference type="SMART" id="SM00212">
    <property type="entry name" value="UBCc"/>
    <property type="match status" value="1"/>
</dbReference>
<dbReference type="GO" id="GO:0005524">
    <property type="term" value="F:ATP binding"/>
    <property type="evidence" value="ECO:0007669"/>
    <property type="project" value="UniProtKB-UniRule"/>
</dbReference>
<feature type="active site" description="Glycyl thioester intermediate" evidence="3">
    <location>
        <position position="241"/>
    </location>
</feature>
<dbReference type="WBParaSite" id="GPLIN_001017900">
    <property type="protein sequence ID" value="GPLIN_001017900"/>
    <property type="gene ID" value="GPLIN_001017900"/>
</dbReference>
<comment type="similarity">
    <text evidence="4">Belongs to the ubiquitin-conjugating enzyme family.</text>
</comment>
<dbReference type="InterPro" id="IPR000608">
    <property type="entry name" value="UBC"/>
</dbReference>
<evidence type="ECO:0000256" key="2">
    <source>
        <dbReference type="ARBA" id="ARBA00022786"/>
    </source>
</evidence>
<proteinExistence type="inferred from homology"/>
<dbReference type="GO" id="GO:0016740">
    <property type="term" value="F:transferase activity"/>
    <property type="evidence" value="ECO:0007669"/>
    <property type="project" value="UniProtKB-KW"/>
</dbReference>
<dbReference type="PROSITE" id="PS00183">
    <property type="entry name" value="UBC_1"/>
    <property type="match status" value="1"/>
</dbReference>
<keyword evidence="2 4" id="KW-0833">Ubl conjugation pathway</keyword>
<evidence type="ECO:0000313" key="8">
    <source>
        <dbReference type="WBParaSite" id="GPLIN_001017900"/>
    </source>
</evidence>
<sequence length="319" mass="35464">MASHFGRTLNSSQPRYSTPHYVSSTHLQPLSHGTAHSRSRLSRHITPSPGQLIRTLSVPPPREQRVQRIATLLAEMESIRREAEGIGPPLRHADSVVAVDELMAAAAASSEAVLFKTFAHPPPAEPPKTTTATALNTWAMKRFPSAITSLRFLATKSMSAAPLMRQLAEIEANPPHGFSLQGIVDGNWRFVIFGPPNTLYEGGTFVAQLDFPRSYPQRPPKMRFLSHIFHPNIYADGGEVCVSILDDAEDGRPSEAFLRWQPVHTVESIVISVQSLLAEPNFRSPANYRASAMFHTNPEAYSDMVRRCVKESNRFFEQE</sequence>
<dbReference type="Pfam" id="PF00179">
    <property type="entry name" value="UQ_con"/>
    <property type="match status" value="1"/>
</dbReference>
<dbReference type="InterPro" id="IPR016135">
    <property type="entry name" value="UBQ-conjugating_enzyme/RWD"/>
</dbReference>
<keyword evidence="4" id="KW-0547">Nucleotide-binding</keyword>
<evidence type="ECO:0000259" key="6">
    <source>
        <dbReference type="PROSITE" id="PS50127"/>
    </source>
</evidence>
<evidence type="ECO:0000256" key="3">
    <source>
        <dbReference type="PROSITE-ProRule" id="PRU10133"/>
    </source>
</evidence>
<dbReference type="InterPro" id="IPR023313">
    <property type="entry name" value="UBQ-conjugating_AS"/>
</dbReference>
<protein>
    <submittedName>
        <fullName evidence="8">UBIQUITIN_CONJUGAT_2 domain-containing protein</fullName>
    </submittedName>
</protein>
<feature type="region of interest" description="Disordered" evidence="5">
    <location>
        <begin position="1"/>
        <end position="52"/>
    </location>
</feature>
<dbReference type="AlphaFoldDB" id="A0A183CBC8"/>
<accession>A0A183CBC8</accession>
<dbReference type="Gene3D" id="3.10.110.10">
    <property type="entry name" value="Ubiquitin Conjugating Enzyme"/>
    <property type="match status" value="1"/>
</dbReference>
<keyword evidence="4" id="KW-0067">ATP-binding</keyword>
<feature type="domain" description="UBC core" evidence="6">
    <location>
        <begin position="158"/>
        <end position="314"/>
    </location>
</feature>
<reference evidence="8" key="2">
    <citation type="submission" date="2016-06" db="UniProtKB">
        <authorList>
            <consortium name="WormBaseParasite"/>
        </authorList>
    </citation>
    <scope>IDENTIFICATION</scope>
</reference>
<feature type="compositionally biased region" description="Polar residues" evidence="5">
    <location>
        <begin position="8"/>
        <end position="28"/>
    </location>
</feature>
<evidence type="ECO:0000256" key="1">
    <source>
        <dbReference type="ARBA" id="ARBA00022679"/>
    </source>
</evidence>
<keyword evidence="1" id="KW-0808">Transferase</keyword>
<keyword evidence="7" id="KW-1185">Reference proteome</keyword>
<name>A0A183CBC8_GLOPA</name>
<dbReference type="Proteomes" id="UP000050741">
    <property type="component" value="Unassembled WGS sequence"/>
</dbReference>
<reference evidence="7" key="1">
    <citation type="submission" date="2014-05" db="EMBL/GenBank/DDBJ databases">
        <title>The genome and life-stage specific transcriptomes of Globodera pallida elucidate key aspects of plant parasitism by a cyst nematode.</title>
        <authorList>
            <person name="Cotton J.A."/>
            <person name="Lilley C.J."/>
            <person name="Jones L.M."/>
            <person name="Kikuchi T."/>
            <person name="Reid A.J."/>
            <person name="Thorpe P."/>
            <person name="Tsai I.J."/>
            <person name="Beasley H."/>
            <person name="Blok V."/>
            <person name="Cock P.J.A."/>
            <person name="Van den Akker S.E."/>
            <person name="Holroyd N."/>
            <person name="Hunt M."/>
            <person name="Mantelin S."/>
            <person name="Naghra H."/>
            <person name="Pain A."/>
            <person name="Palomares-Rius J.E."/>
            <person name="Zarowiecki M."/>
            <person name="Berriman M."/>
            <person name="Jones J.T."/>
            <person name="Urwin P.E."/>
        </authorList>
    </citation>
    <scope>NUCLEOTIDE SEQUENCE [LARGE SCALE GENOMIC DNA]</scope>
    <source>
        <strain evidence="7">Lindley</strain>
    </source>
</reference>
<dbReference type="SUPFAM" id="SSF54495">
    <property type="entry name" value="UBC-like"/>
    <property type="match status" value="1"/>
</dbReference>
<dbReference type="PANTHER" id="PTHR24067">
    <property type="entry name" value="UBIQUITIN-CONJUGATING ENZYME E2"/>
    <property type="match status" value="1"/>
</dbReference>
<dbReference type="InterPro" id="IPR050113">
    <property type="entry name" value="Ub_conjugating_enzyme"/>
</dbReference>
<evidence type="ECO:0000256" key="4">
    <source>
        <dbReference type="RuleBase" id="RU362109"/>
    </source>
</evidence>
<dbReference type="GO" id="GO:0032446">
    <property type="term" value="P:protein modification by small protein conjugation"/>
    <property type="evidence" value="ECO:0007669"/>
    <property type="project" value="UniProtKB-ARBA"/>
</dbReference>